<proteinExistence type="predicted"/>
<sequence>MPNKASVSGILVDATLSPIAAGKIVATLNGSDMFEGGLRIVTQKVEATTNQSGEWSVDLIVNGEGEAATTSWTIEGYNQFVVKVFESKSLFIASPLPVSLGELEKTSGQNQKAAKDAGAARLLVVSRFAEYEELPAAQKRHNDIILVKGD</sequence>
<protein>
    <submittedName>
        <fullName evidence="1">Uncharacterized protein</fullName>
    </submittedName>
</protein>
<keyword evidence="2" id="KW-1185">Reference proteome</keyword>
<comment type="caution">
    <text evidence="1">The sequence shown here is derived from an EMBL/GenBank/DDBJ whole genome shotgun (WGS) entry which is preliminary data.</text>
</comment>
<accession>A0ABU2HUA9</accession>
<reference evidence="2" key="1">
    <citation type="submission" date="2023-07" db="EMBL/GenBank/DDBJ databases">
        <title>Paracoccus sp. MBLB3053 whole genome sequence.</title>
        <authorList>
            <person name="Hwang C.Y."/>
            <person name="Cho E.-S."/>
            <person name="Seo M.-J."/>
        </authorList>
    </citation>
    <scope>NUCLEOTIDE SEQUENCE [LARGE SCALE GENOMIC DNA]</scope>
    <source>
        <strain evidence="2">MBLB3053</strain>
    </source>
</reference>
<dbReference type="RefSeq" id="WP_311160279.1">
    <property type="nucleotide sequence ID" value="NZ_JAVQLW010000001.1"/>
</dbReference>
<name>A0ABU2HUA9_9RHOB</name>
<evidence type="ECO:0000313" key="1">
    <source>
        <dbReference type="EMBL" id="MDS9468110.1"/>
    </source>
</evidence>
<evidence type="ECO:0000313" key="2">
    <source>
        <dbReference type="Proteomes" id="UP001269144"/>
    </source>
</evidence>
<gene>
    <name evidence="1" type="ORF">RGQ15_11085</name>
</gene>
<organism evidence="1 2">
    <name type="scientific">Paracoccus aurantius</name>
    <dbReference type="NCBI Taxonomy" id="3073814"/>
    <lineage>
        <taxon>Bacteria</taxon>
        <taxon>Pseudomonadati</taxon>
        <taxon>Pseudomonadota</taxon>
        <taxon>Alphaproteobacteria</taxon>
        <taxon>Rhodobacterales</taxon>
        <taxon>Paracoccaceae</taxon>
        <taxon>Paracoccus</taxon>
    </lineage>
</organism>
<dbReference type="Proteomes" id="UP001269144">
    <property type="component" value="Unassembled WGS sequence"/>
</dbReference>
<dbReference type="EMBL" id="JAVQLW010000001">
    <property type="protein sequence ID" value="MDS9468110.1"/>
    <property type="molecule type" value="Genomic_DNA"/>
</dbReference>